<dbReference type="InterPro" id="IPR027478">
    <property type="entry name" value="LdcA_N"/>
</dbReference>
<dbReference type="AlphaFoldDB" id="A0A222P3U6"/>
<dbReference type="Proteomes" id="UP000201728">
    <property type="component" value="Chromosome"/>
</dbReference>
<protein>
    <recommendedName>
        <fullName evidence="3">LD-carboxypeptidase</fullName>
    </recommendedName>
</protein>
<dbReference type="SUPFAM" id="SSF52317">
    <property type="entry name" value="Class I glutamine amidotransferase-like"/>
    <property type="match status" value="1"/>
</dbReference>
<name>A0A222P3U6_9GAMM</name>
<evidence type="ECO:0000313" key="2">
    <source>
        <dbReference type="Proteomes" id="UP000201728"/>
    </source>
</evidence>
<keyword evidence="2" id="KW-1185">Reference proteome</keyword>
<gene>
    <name evidence="1" type="ORF">clem_09905</name>
</gene>
<sequence>MNIITPKPLIKGDIIGLVSPSSSLRPGVIDAGVHFLKDLGFKLKSGNHIN</sequence>
<proteinExistence type="predicted"/>
<dbReference type="RefSeq" id="WP_332460222.1">
    <property type="nucleotide sequence ID" value="NZ_CP016397.1"/>
</dbReference>
<dbReference type="KEGG" id="lcd:clem_09905"/>
<organism evidence="1 2">
    <name type="scientific">Legionella clemsonensis</name>
    <dbReference type="NCBI Taxonomy" id="1867846"/>
    <lineage>
        <taxon>Bacteria</taxon>
        <taxon>Pseudomonadati</taxon>
        <taxon>Pseudomonadota</taxon>
        <taxon>Gammaproteobacteria</taxon>
        <taxon>Legionellales</taxon>
        <taxon>Legionellaceae</taxon>
        <taxon>Legionella</taxon>
    </lineage>
</organism>
<accession>A0A222P3U6</accession>
<reference evidence="1 2" key="1">
    <citation type="submission" date="2016-07" db="EMBL/GenBank/DDBJ databases">
        <authorList>
            <person name="Hassler H."/>
        </authorList>
    </citation>
    <scope>NUCLEOTIDE SEQUENCE [LARGE SCALE GENOMIC DNA]</scope>
    <source>
        <strain evidence="1 2">CDC-D5610</strain>
    </source>
</reference>
<evidence type="ECO:0008006" key="3">
    <source>
        <dbReference type="Google" id="ProtNLM"/>
    </source>
</evidence>
<dbReference type="InterPro" id="IPR029062">
    <property type="entry name" value="Class_I_gatase-like"/>
</dbReference>
<dbReference type="EMBL" id="CP016397">
    <property type="protein sequence ID" value="ASQ46530.1"/>
    <property type="molecule type" value="Genomic_DNA"/>
</dbReference>
<dbReference type="Gene3D" id="3.40.50.10740">
    <property type="entry name" value="Class I glutamine amidotransferase-like"/>
    <property type="match status" value="1"/>
</dbReference>
<evidence type="ECO:0000313" key="1">
    <source>
        <dbReference type="EMBL" id="ASQ46530.1"/>
    </source>
</evidence>